<dbReference type="InterPro" id="IPR000242">
    <property type="entry name" value="PTP_cat"/>
</dbReference>
<accession>A0AAV2REA2</accession>
<dbReference type="InterPro" id="IPR000387">
    <property type="entry name" value="Tyr_Pase_dom"/>
</dbReference>
<dbReference type="PANTHER" id="PTHR19134">
    <property type="entry name" value="RECEPTOR-TYPE TYROSINE-PROTEIN PHOSPHATASE"/>
    <property type="match status" value="1"/>
</dbReference>
<keyword evidence="2" id="KW-1133">Transmembrane helix</keyword>
<keyword evidence="2" id="KW-0472">Membrane</keyword>
<dbReference type="SUPFAM" id="SSF52799">
    <property type="entry name" value="(Phosphotyrosine protein) phosphatases II"/>
    <property type="match status" value="1"/>
</dbReference>
<evidence type="ECO:0000259" key="4">
    <source>
        <dbReference type="PROSITE" id="PS50056"/>
    </source>
</evidence>
<feature type="transmembrane region" description="Helical" evidence="2">
    <location>
        <begin position="127"/>
        <end position="145"/>
    </location>
</feature>
<comment type="caution">
    <text evidence="5">The sequence shown here is derived from an EMBL/GenBank/DDBJ whole genome shotgun (WGS) entry which is preliminary data.</text>
</comment>
<feature type="non-terminal residue" evidence="5">
    <location>
        <position position="592"/>
    </location>
</feature>
<evidence type="ECO:0000259" key="3">
    <source>
        <dbReference type="PROSITE" id="PS50055"/>
    </source>
</evidence>
<feature type="compositionally biased region" description="Gly residues" evidence="1">
    <location>
        <begin position="101"/>
        <end position="117"/>
    </location>
</feature>
<dbReference type="InterPro" id="IPR050348">
    <property type="entry name" value="Protein-Tyr_Phosphatase"/>
</dbReference>
<dbReference type="SMART" id="SM00194">
    <property type="entry name" value="PTPc"/>
    <property type="match status" value="1"/>
</dbReference>
<evidence type="ECO:0000256" key="1">
    <source>
        <dbReference type="SAM" id="MobiDB-lite"/>
    </source>
</evidence>
<evidence type="ECO:0000313" key="6">
    <source>
        <dbReference type="Proteomes" id="UP001497623"/>
    </source>
</evidence>
<feature type="region of interest" description="Disordered" evidence="1">
    <location>
        <begin position="99"/>
        <end position="118"/>
    </location>
</feature>
<dbReference type="Pfam" id="PF00102">
    <property type="entry name" value="Y_phosphatase"/>
    <property type="match status" value="1"/>
</dbReference>
<feature type="domain" description="Tyrosine-protein phosphatase" evidence="3">
    <location>
        <begin position="196"/>
        <end position="458"/>
    </location>
</feature>
<evidence type="ECO:0000313" key="5">
    <source>
        <dbReference type="EMBL" id="CAL4124044.1"/>
    </source>
</evidence>
<feature type="transmembrane region" description="Helical" evidence="2">
    <location>
        <begin position="273"/>
        <end position="294"/>
    </location>
</feature>
<feature type="domain" description="Tyrosine specific protein phosphatases" evidence="4">
    <location>
        <begin position="371"/>
        <end position="449"/>
    </location>
</feature>
<dbReference type="Gene3D" id="3.90.190.10">
    <property type="entry name" value="Protein tyrosine phosphatase superfamily"/>
    <property type="match status" value="1"/>
</dbReference>
<dbReference type="PROSITE" id="PS50056">
    <property type="entry name" value="TYR_PHOSPHATASE_2"/>
    <property type="match status" value="1"/>
</dbReference>
<keyword evidence="2" id="KW-0812">Transmembrane</keyword>
<dbReference type="InterPro" id="IPR029021">
    <property type="entry name" value="Prot-tyrosine_phosphatase-like"/>
</dbReference>
<reference evidence="5 6" key="1">
    <citation type="submission" date="2024-05" db="EMBL/GenBank/DDBJ databases">
        <authorList>
            <person name="Wallberg A."/>
        </authorList>
    </citation>
    <scope>NUCLEOTIDE SEQUENCE [LARGE SCALE GENOMIC DNA]</scope>
</reference>
<proteinExistence type="predicted"/>
<dbReference type="PRINTS" id="PR00700">
    <property type="entry name" value="PRTYPHPHTASE"/>
</dbReference>
<evidence type="ECO:0000256" key="2">
    <source>
        <dbReference type="SAM" id="Phobius"/>
    </source>
</evidence>
<sequence length="592" mass="66267">MDSACLSEIRFIGYAGGQHSTRSCSQSLFISNIAFAILLITIQAATTTPSPATTPAVPIVTNTTQTPVIKPLKPAGTDLTDITVIDPYYIDTTTDYIKPGAGSGPTEGAPHSGGNGSPPGTPPAVKWVLSILVCCVLLGVGALAYNTYFKPIKRCISEERLLEVKAPESLSVERPVDKSDLQDTVRRLLEQGSQKLADEYRELRTVSPIRYTENASLETNRHKNRYINILPSLRSTLENISYFVRTVCIPRTCLQLEYAEYLLLAVKDPINKYTFGAFFKMLNINIVVTILIFLDNYKDKCQKYWPEAYDNDGLVNRNDNIKIITTSEENHGAYTIRRFKVSQNFRQREVRHFHYTAWPDMGCPDTPDQLINFVTTVREAHRTLQTPSNSHQHLVVHCSAGVGRTGTFIGLWNLMSEIQEPKPTVDVFKTVFNMRYMRCNMVQTQIQYSFLYKCILRHYMQLNGLGDAIFVEDNRGGRPTTPDIVSSVRPNTMKSFQNSNAKLHGSSCDVKGETDTDIMEFSSSSESNNGKDEDNIDGKEESIASDDKRPSSSMYPNIDEIATAVCNEEEIPAEYTTTFGINENTDIAEKKV</sequence>
<keyword evidence="6" id="KW-1185">Reference proteome</keyword>
<protein>
    <submittedName>
        <fullName evidence="5">Uncharacterized protein</fullName>
    </submittedName>
</protein>
<gene>
    <name evidence="5" type="ORF">MNOR_LOCUS24186</name>
</gene>
<dbReference type="AlphaFoldDB" id="A0AAV2REA2"/>
<dbReference type="InterPro" id="IPR003595">
    <property type="entry name" value="Tyr_Pase_cat"/>
</dbReference>
<dbReference type="PROSITE" id="PS50055">
    <property type="entry name" value="TYR_PHOSPHATASE_PTP"/>
    <property type="match status" value="1"/>
</dbReference>
<name>A0AAV2REA2_MEGNR</name>
<dbReference type="PROSITE" id="PS00383">
    <property type="entry name" value="TYR_PHOSPHATASE_1"/>
    <property type="match status" value="1"/>
</dbReference>
<dbReference type="GO" id="GO:0048666">
    <property type="term" value="P:neuron development"/>
    <property type="evidence" value="ECO:0007669"/>
    <property type="project" value="UniProtKB-ARBA"/>
</dbReference>
<dbReference type="PANTHER" id="PTHR19134:SF449">
    <property type="entry name" value="TYROSINE-PROTEIN PHOSPHATASE 1"/>
    <property type="match status" value="1"/>
</dbReference>
<dbReference type="EMBL" id="CAXKWB010021975">
    <property type="protein sequence ID" value="CAL4124044.1"/>
    <property type="molecule type" value="Genomic_DNA"/>
</dbReference>
<dbReference type="GO" id="GO:0004725">
    <property type="term" value="F:protein tyrosine phosphatase activity"/>
    <property type="evidence" value="ECO:0007669"/>
    <property type="project" value="InterPro"/>
</dbReference>
<dbReference type="InterPro" id="IPR016130">
    <property type="entry name" value="Tyr_Pase_AS"/>
</dbReference>
<organism evidence="5 6">
    <name type="scientific">Meganyctiphanes norvegica</name>
    <name type="common">Northern krill</name>
    <name type="synonym">Thysanopoda norvegica</name>
    <dbReference type="NCBI Taxonomy" id="48144"/>
    <lineage>
        <taxon>Eukaryota</taxon>
        <taxon>Metazoa</taxon>
        <taxon>Ecdysozoa</taxon>
        <taxon>Arthropoda</taxon>
        <taxon>Crustacea</taxon>
        <taxon>Multicrustacea</taxon>
        <taxon>Malacostraca</taxon>
        <taxon>Eumalacostraca</taxon>
        <taxon>Eucarida</taxon>
        <taxon>Euphausiacea</taxon>
        <taxon>Euphausiidae</taxon>
        <taxon>Meganyctiphanes</taxon>
    </lineage>
</organism>
<dbReference type="SMART" id="SM00404">
    <property type="entry name" value="PTPc_motif"/>
    <property type="match status" value="1"/>
</dbReference>
<dbReference type="Proteomes" id="UP001497623">
    <property type="component" value="Unassembled WGS sequence"/>
</dbReference>
<dbReference type="CDD" id="cd00047">
    <property type="entry name" value="PTPc"/>
    <property type="match status" value="1"/>
</dbReference>
<feature type="transmembrane region" description="Helical" evidence="2">
    <location>
        <begin position="28"/>
        <end position="46"/>
    </location>
</feature>
<feature type="compositionally biased region" description="Basic and acidic residues" evidence="1">
    <location>
        <begin position="529"/>
        <end position="550"/>
    </location>
</feature>
<feature type="region of interest" description="Disordered" evidence="1">
    <location>
        <begin position="519"/>
        <end position="556"/>
    </location>
</feature>